<dbReference type="Proteomes" id="UP000198901">
    <property type="component" value="Unassembled WGS sequence"/>
</dbReference>
<dbReference type="RefSeq" id="WP_093198446.1">
    <property type="nucleotide sequence ID" value="NZ_FNGS01000002.1"/>
</dbReference>
<dbReference type="PROSITE" id="PS50005">
    <property type="entry name" value="TPR"/>
    <property type="match status" value="1"/>
</dbReference>
<dbReference type="STRING" id="563176.SAMN04488090_0939"/>
<evidence type="ECO:0000313" key="4">
    <source>
        <dbReference type="Proteomes" id="UP000198901"/>
    </source>
</evidence>
<feature type="repeat" description="TPR" evidence="1">
    <location>
        <begin position="95"/>
        <end position="128"/>
    </location>
</feature>
<gene>
    <name evidence="3" type="ORF">SAMN04488090_0939</name>
</gene>
<reference evidence="3 4" key="1">
    <citation type="submission" date="2016-10" db="EMBL/GenBank/DDBJ databases">
        <authorList>
            <person name="de Groot N.N."/>
        </authorList>
    </citation>
    <scope>NUCLEOTIDE SEQUENCE [LARGE SCALE GENOMIC DNA]</scope>
    <source>
        <strain evidence="3 4">DSM 21668</strain>
    </source>
</reference>
<evidence type="ECO:0000313" key="3">
    <source>
        <dbReference type="EMBL" id="SDL46543.1"/>
    </source>
</evidence>
<dbReference type="SUPFAM" id="SSF48452">
    <property type="entry name" value="TPR-like"/>
    <property type="match status" value="1"/>
</dbReference>
<name>A0A1G9KB70_9BACT</name>
<evidence type="ECO:0000256" key="2">
    <source>
        <dbReference type="SAM" id="MobiDB-lite"/>
    </source>
</evidence>
<dbReference type="EMBL" id="FNGS01000002">
    <property type="protein sequence ID" value="SDL46543.1"/>
    <property type="molecule type" value="Genomic_DNA"/>
</dbReference>
<keyword evidence="4" id="KW-1185">Reference proteome</keyword>
<keyword evidence="1" id="KW-0802">TPR repeat</keyword>
<feature type="region of interest" description="Disordered" evidence="2">
    <location>
        <begin position="143"/>
        <end position="173"/>
    </location>
</feature>
<dbReference type="InterPro" id="IPR019734">
    <property type="entry name" value="TPR_rpt"/>
</dbReference>
<sequence>MNIFWLKIAIWITTLGSPTQIIKRNEARQIAEKAFQEKNYDRAITYYEYLERTQLVVDPDIILNLAHAAFAKKDTALARQQYSRLMRVPNPGISSTALNQLGVIDCLSGDSLAAENLFRDALERNPSNDQARYNFELMRRFRRDVPPPATPPGTPPPTGTPPPPKESADVAVSTRRDEFLKSLKQFNLTEEQAIRLLEASHNQEIQYIQQRPRKAENVVDTREKW</sequence>
<proteinExistence type="predicted"/>
<organism evidence="3 4">
    <name type="scientific">Siphonobacter aquaeclarae</name>
    <dbReference type="NCBI Taxonomy" id="563176"/>
    <lineage>
        <taxon>Bacteria</taxon>
        <taxon>Pseudomonadati</taxon>
        <taxon>Bacteroidota</taxon>
        <taxon>Cytophagia</taxon>
        <taxon>Cytophagales</taxon>
        <taxon>Cytophagaceae</taxon>
        <taxon>Siphonobacter</taxon>
    </lineage>
</organism>
<accession>A0A1G9KB70</accession>
<feature type="compositionally biased region" description="Pro residues" evidence="2">
    <location>
        <begin position="146"/>
        <end position="165"/>
    </location>
</feature>
<dbReference type="OrthoDB" id="597471at2"/>
<dbReference type="AlphaFoldDB" id="A0A1G9KB70"/>
<dbReference type="Gene3D" id="1.25.40.10">
    <property type="entry name" value="Tetratricopeptide repeat domain"/>
    <property type="match status" value="1"/>
</dbReference>
<evidence type="ECO:0000256" key="1">
    <source>
        <dbReference type="PROSITE-ProRule" id="PRU00339"/>
    </source>
</evidence>
<protein>
    <submittedName>
        <fullName evidence="3">Uncharacterized protein</fullName>
    </submittedName>
</protein>
<dbReference type="InterPro" id="IPR011990">
    <property type="entry name" value="TPR-like_helical_dom_sf"/>
</dbReference>